<feature type="region of interest" description="Disordered" evidence="1">
    <location>
        <begin position="20"/>
        <end position="48"/>
    </location>
</feature>
<organism evidence="3">
    <name type="scientific">Salmonella hadar</name>
    <dbReference type="NCBI Taxonomy" id="149385"/>
    <lineage>
        <taxon>Bacteria</taxon>
        <taxon>Pseudomonadati</taxon>
        <taxon>Pseudomonadota</taxon>
        <taxon>Gammaproteobacteria</taxon>
        <taxon>Enterobacterales</taxon>
        <taxon>Enterobacteriaceae</taxon>
        <taxon>Salmonella</taxon>
    </lineage>
</organism>
<sequence length="349" mass="39144">MCMIDLSITTRDMLMKNDDVSGKAKGGKARAAKMTAEQRKESSRKAVAAKKEKALLPVSANEGKLKIGDAELDVAVLENGRRIISQSSVFKAFGRPQRGGRAPQEEGVINMPAFMDAANLKKYINQDVMDVINKVKYKTITGSVQEGYDASIIPLVCDVYLKAREAGAITRPNQLETAKKAEILVRSLAKVGIIALVDEATGYQRDREKDALAKILEAFVAKEIQPYITTFPADYYEELFRLRGLEYPPENPRFRPQYFGVLTNDIVYKRLAPNILEELKKQNVKASKGTKLFQGLTPNIGYQKLREHLSSTVTIMKLSNDYSDFIAKMNRLHPRFEDVKTDELDDSDK</sequence>
<comment type="caution">
    <text evidence="3">The sequence shown here is derived from an EMBL/GenBank/DDBJ whole genome shotgun (WGS) entry which is preliminary data.</text>
</comment>
<evidence type="ECO:0000259" key="2">
    <source>
        <dbReference type="Pfam" id="PF10546"/>
    </source>
</evidence>
<reference evidence="3" key="1">
    <citation type="submission" date="2018-06" db="EMBL/GenBank/DDBJ databases">
        <authorList>
            <person name="Ashton P.M."/>
            <person name="Dallman T."/>
            <person name="Nair S."/>
            <person name="De Pinna E."/>
            <person name="Peters T."/>
            <person name="Grant K."/>
        </authorList>
    </citation>
    <scope>NUCLEOTIDE SEQUENCE</scope>
    <source>
        <strain evidence="3">427582</strain>
    </source>
</reference>
<dbReference type="AlphaFoldDB" id="A0A3Z0MRX9"/>
<gene>
    <name evidence="3" type="ORF">DNZ98_14780</name>
</gene>
<feature type="compositionally biased region" description="Basic and acidic residues" evidence="1">
    <location>
        <begin position="36"/>
        <end position="48"/>
    </location>
</feature>
<dbReference type="InterPro" id="IPR018874">
    <property type="entry name" value="Phage_Mx8_p63_C"/>
</dbReference>
<accession>A0A3Z0MRX9</accession>
<protein>
    <recommendedName>
        <fullName evidence="2">Bacteriophage Mx8 p63 C-terminal domain-containing protein</fullName>
    </recommendedName>
</protein>
<proteinExistence type="predicted"/>
<dbReference type="EMBL" id="AAHEKO010000037">
    <property type="protein sequence ID" value="EBV1618083.1"/>
    <property type="molecule type" value="Genomic_DNA"/>
</dbReference>
<evidence type="ECO:0000256" key="1">
    <source>
        <dbReference type="SAM" id="MobiDB-lite"/>
    </source>
</evidence>
<evidence type="ECO:0000313" key="3">
    <source>
        <dbReference type="EMBL" id="EBV1618083.1"/>
    </source>
</evidence>
<dbReference type="Pfam" id="PF10546">
    <property type="entry name" value="P63C"/>
    <property type="match status" value="1"/>
</dbReference>
<dbReference type="RefSeq" id="WP_033801432.1">
    <property type="nucleotide sequence ID" value="NZ_NQWJ01000004.1"/>
</dbReference>
<name>A0A3Z0MRX9_SALHA</name>
<feature type="domain" description="Bacteriophage Mx8 p63 C-terminal" evidence="2">
    <location>
        <begin position="215"/>
        <end position="305"/>
    </location>
</feature>